<sequence>MATYKPVTHVIFDMDGLIFDTEKIYTDIHQAICSKYGKTFTWEVKIKCMGKVADEAARTFIREMELPMTVEEYHATFAKICEELFQKTQVLPGVDKLIRHLHASKVPIAIATSSKKETMEMKTTNHKELISLFNHVVCGSTDPEVKHGKPAPDVFLVCSSRFEDKPPPHKVLVFEDAPNGVQAAVAAGMQVVMVPDERLEPEFAQDATQVLKSMEEFSTGIVWSSSFPQGLNPDATKMEKAFFVSVLIISILYSVNATNIKFTSNGYNDLLIALDPNTLPRDRAAVVNNFKGRAFFRYTTFLVPRSWGNIQTWYRGANNTPFKDVEAVYRREYADVVITADSSNDRPYTLSQGGCGKEALRRSTYQSTTW</sequence>
<keyword evidence="5" id="KW-0460">Magnesium</keyword>
<organism evidence="9 10">
    <name type="scientific">Caerostris extrusa</name>
    <name type="common">Bark spider</name>
    <name type="synonym">Caerostris bankana</name>
    <dbReference type="NCBI Taxonomy" id="172846"/>
    <lineage>
        <taxon>Eukaryota</taxon>
        <taxon>Metazoa</taxon>
        <taxon>Ecdysozoa</taxon>
        <taxon>Arthropoda</taxon>
        <taxon>Chelicerata</taxon>
        <taxon>Arachnida</taxon>
        <taxon>Araneae</taxon>
        <taxon>Araneomorphae</taxon>
        <taxon>Entelegynae</taxon>
        <taxon>Araneoidea</taxon>
        <taxon>Araneidae</taxon>
        <taxon>Caerostris</taxon>
    </lineage>
</organism>
<reference evidence="9 10" key="1">
    <citation type="submission" date="2021-06" db="EMBL/GenBank/DDBJ databases">
        <title>Caerostris extrusa draft genome.</title>
        <authorList>
            <person name="Kono N."/>
            <person name="Arakawa K."/>
        </authorList>
    </citation>
    <scope>NUCLEOTIDE SEQUENCE [LARGE SCALE GENOMIC DNA]</scope>
</reference>
<dbReference type="PANTHER" id="PTHR18901:SF38">
    <property type="entry name" value="PSEUDOURIDINE-5'-PHOSPHATASE"/>
    <property type="match status" value="1"/>
</dbReference>
<dbReference type="Gene3D" id="3.40.50.1000">
    <property type="entry name" value="HAD superfamily/HAD-like"/>
    <property type="match status" value="1"/>
</dbReference>
<dbReference type="FunFam" id="3.40.50.1000:FF:000055">
    <property type="entry name" value="Haloacid dehalogenase-like hydrolase family protein"/>
    <property type="match status" value="1"/>
</dbReference>
<keyword evidence="10" id="KW-1185">Reference proteome</keyword>
<keyword evidence="4" id="KW-0378">Hydrolase</keyword>
<gene>
    <name evidence="9" type="primary">Gs1l</name>
    <name evidence="9" type="ORF">CEXT_803551</name>
</gene>
<evidence type="ECO:0000313" key="10">
    <source>
        <dbReference type="Proteomes" id="UP001054945"/>
    </source>
</evidence>
<dbReference type="InterPro" id="IPR036412">
    <property type="entry name" value="HAD-like_sf"/>
</dbReference>
<protein>
    <recommendedName>
        <fullName evidence="7">pseudouridine 5'-phosphatase</fullName>
        <ecNumber evidence="7">3.1.3.96</ecNumber>
    </recommendedName>
    <alternativeName>
        <fullName evidence="8">Pseudouridine-5'-monophosphatase</fullName>
    </alternativeName>
</protein>
<dbReference type="Gene3D" id="1.10.150.240">
    <property type="entry name" value="Putative phosphatase, domain 2"/>
    <property type="match status" value="1"/>
</dbReference>
<comment type="caution">
    <text evidence="9">The sequence shown here is derived from an EMBL/GenBank/DDBJ whole genome shotgun (WGS) entry which is preliminary data.</text>
</comment>
<dbReference type="EC" id="3.1.3.96" evidence="7"/>
<dbReference type="GO" id="GO:1990738">
    <property type="term" value="F:pseudouridine 5'-phosphatase activity"/>
    <property type="evidence" value="ECO:0007669"/>
    <property type="project" value="UniProtKB-EC"/>
</dbReference>
<accession>A0AAV4UG77</accession>
<evidence type="ECO:0000256" key="1">
    <source>
        <dbReference type="ARBA" id="ARBA00001946"/>
    </source>
</evidence>
<name>A0AAV4UG77_CAEEX</name>
<evidence type="ECO:0000256" key="3">
    <source>
        <dbReference type="ARBA" id="ARBA00022723"/>
    </source>
</evidence>
<evidence type="ECO:0000256" key="6">
    <source>
        <dbReference type="ARBA" id="ARBA00052504"/>
    </source>
</evidence>
<dbReference type="NCBIfam" id="TIGR01509">
    <property type="entry name" value="HAD-SF-IA-v3"/>
    <property type="match status" value="1"/>
</dbReference>
<comment type="similarity">
    <text evidence="2">Belongs to the HAD-like hydrolase superfamily. CbbY/CbbZ/Gph/YieH family.</text>
</comment>
<evidence type="ECO:0000313" key="9">
    <source>
        <dbReference type="EMBL" id="GIY56822.1"/>
    </source>
</evidence>
<comment type="catalytic activity">
    <reaction evidence="6">
        <text>psi-UMP + H2O = pseudouridine + phosphate</text>
        <dbReference type="Rhea" id="RHEA:10944"/>
        <dbReference type="ChEBI" id="CHEBI:15377"/>
        <dbReference type="ChEBI" id="CHEBI:17802"/>
        <dbReference type="ChEBI" id="CHEBI:43474"/>
        <dbReference type="ChEBI" id="CHEBI:58380"/>
        <dbReference type="EC" id="3.1.3.96"/>
    </reaction>
</comment>
<dbReference type="InterPro" id="IPR023214">
    <property type="entry name" value="HAD_sf"/>
</dbReference>
<dbReference type="InterPro" id="IPR023198">
    <property type="entry name" value="PGP-like_dom2"/>
</dbReference>
<dbReference type="PANTHER" id="PTHR18901">
    <property type="entry name" value="2-DEOXYGLUCOSE-6-PHOSPHATE PHOSPHATASE 2"/>
    <property type="match status" value="1"/>
</dbReference>
<dbReference type="SFLD" id="SFLDG01135">
    <property type="entry name" value="C1.5.6:_HAD__Beta-PGM__Phospha"/>
    <property type="match status" value="1"/>
</dbReference>
<evidence type="ECO:0000256" key="7">
    <source>
        <dbReference type="ARBA" id="ARBA00066578"/>
    </source>
</evidence>
<evidence type="ECO:0000256" key="4">
    <source>
        <dbReference type="ARBA" id="ARBA00022801"/>
    </source>
</evidence>
<dbReference type="Pfam" id="PF13419">
    <property type="entry name" value="HAD_2"/>
    <property type="match status" value="1"/>
</dbReference>
<dbReference type="InterPro" id="IPR045228">
    <property type="entry name" value="Gpp1/Gpp2-like"/>
</dbReference>
<dbReference type="SFLD" id="SFLDS00003">
    <property type="entry name" value="Haloacid_Dehalogenase"/>
    <property type="match status" value="1"/>
</dbReference>
<dbReference type="InterPro" id="IPR041492">
    <property type="entry name" value="HAD_2"/>
</dbReference>
<comment type="cofactor">
    <cofactor evidence="1">
        <name>Mg(2+)</name>
        <dbReference type="ChEBI" id="CHEBI:18420"/>
    </cofactor>
</comment>
<dbReference type="InterPro" id="IPR006439">
    <property type="entry name" value="HAD-SF_hydro_IA"/>
</dbReference>
<dbReference type="Proteomes" id="UP001054945">
    <property type="component" value="Unassembled WGS sequence"/>
</dbReference>
<evidence type="ECO:0000256" key="2">
    <source>
        <dbReference type="ARBA" id="ARBA00006171"/>
    </source>
</evidence>
<dbReference type="SFLD" id="SFLDG01129">
    <property type="entry name" value="C1.5:_HAD__Beta-PGM__Phosphata"/>
    <property type="match status" value="1"/>
</dbReference>
<evidence type="ECO:0000256" key="5">
    <source>
        <dbReference type="ARBA" id="ARBA00022842"/>
    </source>
</evidence>
<proteinExistence type="inferred from homology"/>
<keyword evidence="3" id="KW-0479">Metal-binding</keyword>
<dbReference type="EMBL" id="BPLR01012814">
    <property type="protein sequence ID" value="GIY56822.1"/>
    <property type="molecule type" value="Genomic_DNA"/>
</dbReference>
<dbReference type="GO" id="GO:0046872">
    <property type="term" value="F:metal ion binding"/>
    <property type="evidence" value="ECO:0007669"/>
    <property type="project" value="UniProtKB-KW"/>
</dbReference>
<dbReference type="SUPFAM" id="SSF56784">
    <property type="entry name" value="HAD-like"/>
    <property type="match status" value="1"/>
</dbReference>
<dbReference type="AlphaFoldDB" id="A0AAV4UG77"/>
<dbReference type="CDD" id="cd07529">
    <property type="entry name" value="HAD_AtGPP-like"/>
    <property type="match status" value="1"/>
</dbReference>
<dbReference type="FunFam" id="1.10.150.240:FF:000001">
    <property type="entry name" value="Haloacid dehalogenase-like hydrolase domain"/>
    <property type="match status" value="1"/>
</dbReference>
<evidence type="ECO:0000256" key="8">
    <source>
        <dbReference type="ARBA" id="ARBA00083904"/>
    </source>
</evidence>